<accession>A0A448WCW8</accession>
<feature type="compositionally biased region" description="Polar residues" evidence="2">
    <location>
        <begin position="284"/>
        <end position="299"/>
    </location>
</feature>
<reference evidence="3" key="1">
    <citation type="submission" date="2018-11" db="EMBL/GenBank/DDBJ databases">
        <authorList>
            <consortium name="Pathogen Informatics"/>
        </authorList>
    </citation>
    <scope>NUCLEOTIDE SEQUENCE</scope>
</reference>
<sequence>MQTFTNCLKICSCCLHENLISGSIQKACDADSTTSSATVTRTISPGRSFEHHVTSQAQVSVGNVPLSPSRVPPSTSTAATTSSNEVPFSLTYPPLYVTAPAAMHTHQGYLNNQHPGSQHQSHSGHQQLNQVQAEQHSTSTEASNSFSSNQELWQTQVNGQIFELRDQIRELKAQVEMLKTTNANIRMDMSRGQKALTDRIQILMAELDETKKQRAGDSIELQRLRTLLLQLDAKSLNLPIWGKGSSSVCSAGPISGPLAPNDTEATSNPSTPTPFAGAHGPYPSGSSSRVLHTPTTSSAGGVGNGYMSAGHLIARPSRGAPLGSPIATKRKMRPRQPPKNESFCESSLETEGDEGGINKVEETSRDRSWDRDREHDLEQVGRVSVDLNTSNVVRPRSTAASALAYSRR</sequence>
<feature type="coiled-coil region" evidence="1">
    <location>
        <begin position="161"/>
        <end position="213"/>
    </location>
</feature>
<feature type="compositionally biased region" description="Low complexity" evidence="2">
    <location>
        <begin position="137"/>
        <end position="147"/>
    </location>
</feature>
<dbReference type="OrthoDB" id="6288509at2759"/>
<feature type="region of interest" description="Disordered" evidence="2">
    <location>
        <begin position="253"/>
        <end position="408"/>
    </location>
</feature>
<evidence type="ECO:0000256" key="2">
    <source>
        <dbReference type="SAM" id="MobiDB-lite"/>
    </source>
</evidence>
<evidence type="ECO:0000313" key="3">
    <source>
        <dbReference type="EMBL" id="VEL08758.1"/>
    </source>
</evidence>
<feature type="compositionally biased region" description="Low complexity" evidence="2">
    <location>
        <begin position="111"/>
        <end position="130"/>
    </location>
</feature>
<comment type="caution">
    <text evidence="3">The sequence shown here is derived from an EMBL/GenBank/DDBJ whole genome shotgun (WGS) entry which is preliminary data.</text>
</comment>
<evidence type="ECO:0000256" key="1">
    <source>
        <dbReference type="SAM" id="Coils"/>
    </source>
</evidence>
<organism evidence="3 4">
    <name type="scientific">Protopolystoma xenopodis</name>
    <dbReference type="NCBI Taxonomy" id="117903"/>
    <lineage>
        <taxon>Eukaryota</taxon>
        <taxon>Metazoa</taxon>
        <taxon>Spiralia</taxon>
        <taxon>Lophotrochozoa</taxon>
        <taxon>Platyhelminthes</taxon>
        <taxon>Monogenea</taxon>
        <taxon>Polyopisthocotylea</taxon>
        <taxon>Polystomatidea</taxon>
        <taxon>Polystomatidae</taxon>
        <taxon>Protopolystoma</taxon>
    </lineage>
</organism>
<keyword evidence="1" id="KW-0175">Coiled coil</keyword>
<dbReference type="AlphaFoldDB" id="A0A448WCW8"/>
<feature type="region of interest" description="Disordered" evidence="2">
    <location>
        <begin position="107"/>
        <end position="147"/>
    </location>
</feature>
<protein>
    <submittedName>
        <fullName evidence="3">Uncharacterized protein</fullName>
    </submittedName>
</protein>
<evidence type="ECO:0000313" key="4">
    <source>
        <dbReference type="Proteomes" id="UP000784294"/>
    </source>
</evidence>
<proteinExistence type="predicted"/>
<feature type="compositionally biased region" description="Low complexity" evidence="2">
    <location>
        <begin position="64"/>
        <end position="83"/>
    </location>
</feature>
<dbReference type="EMBL" id="CAAALY010004672">
    <property type="protein sequence ID" value="VEL08758.1"/>
    <property type="molecule type" value="Genomic_DNA"/>
</dbReference>
<feature type="region of interest" description="Disordered" evidence="2">
    <location>
        <begin position="60"/>
        <end position="84"/>
    </location>
</feature>
<gene>
    <name evidence="3" type="ORF">PXEA_LOCUS2198</name>
</gene>
<keyword evidence="4" id="KW-1185">Reference proteome</keyword>
<name>A0A448WCW8_9PLAT</name>
<dbReference type="Proteomes" id="UP000784294">
    <property type="component" value="Unassembled WGS sequence"/>
</dbReference>
<feature type="compositionally biased region" description="Basic and acidic residues" evidence="2">
    <location>
        <begin position="359"/>
        <end position="379"/>
    </location>
</feature>